<feature type="transmembrane region" description="Helical" evidence="1">
    <location>
        <begin position="724"/>
        <end position="747"/>
    </location>
</feature>
<feature type="domain" description="DUF6785" evidence="3">
    <location>
        <begin position="2"/>
        <end position="111"/>
    </location>
</feature>
<sequence length="804" mass="89365">MTFRAIIISIIGVILLCSFTFFNDMVIGGTFLVGNFMPFSIMGTLILFVLLGNPLLARGGKNWPLSGKELAVIITLIFFSCFIPGRGLMHHFANVLMFPHHYTRTNASWKAGSPRIALNDISDWHKVAAVLSAAPDQQHAAALIRKHLSPDLLAMLADSSHDIPNPDCQFRALSEFNRLIQDKAFHDELRSNPPPLPGYARYLLKSNDDQLSEEELQGLTRAVFDVAFAGAIRLRNPGAVSHIPPLMLANPRQDANALDGFVNGIGVGDESISMFHDIPWRAWQHTLLFWLPIMFIICTSATGLAMVVHRQWISHEHLPYPTVEFMRMLMPEPGQVLSSVFRNRLFWLGLLPVLVIHLNNCAATWWPTVLIPVKLNFVFTPLLKMAPTYYRSGIHIWALFAPTIFFVVIGFAYFLPKDISLSLGLSPFVYGFVTGKLAGFGIVMGSTMLKPTLNTFCYGGAYIGMFAVLMYTGRRYYGSVLRRCLGLKGGDPVEVHAVWGARMVFLGMIAFVLMTQLIDLEWPIALMYISGMLVLLTVVSRLLAEAGVYYLHTYVFPCAIIWGFLGVQSLGPEQILIIGTISCVTFVDSRECFMPYAVAGFCLSDRMQCRIGKLAITGLAIIIIGLAAGVPATLYYQHKNGGTRSGDGWTRYTPMIAINANIELRNTLQAQGALKIIEDRSPWERIKAIKPVAPSLVAFAITFSLVIIFTLCRHRFPWWPLHPVMFLTLATYQSIVLSFSFLIGWLIKSLVTRFGGGKLYQDLKPFMAGIVAGEFLAGVIAIIIGLVYYFTTGNPPKSFAILRS</sequence>
<organism evidence="4 5">
    <name type="scientific">Oligosphaera ethanolica</name>
    <dbReference type="NCBI Taxonomy" id="760260"/>
    <lineage>
        <taxon>Bacteria</taxon>
        <taxon>Pseudomonadati</taxon>
        <taxon>Lentisphaerota</taxon>
        <taxon>Oligosphaeria</taxon>
        <taxon>Oligosphaerales</taxon>
        <taxon>Oligosphaeraceae</taxon>
        <taxon>Oligosphaera</taxon>
    </lineage>
</organism>
<dbReference type="Pfam" id="PF20580">
    <property type="entry name" value="DUF6784"/>
    <property type="match status" value="1"/>
</dbReference>
<dbReference type="InterPro" id="IPR046712">
    <property type="entry name" value="DUF6785"/>
</dbReference>
<feature type="transmembrane region" description="Helical" evidence="1">
    <location>
        <begin position="767"/>
        <end position="790"/>
    </location>
</feature>
<comment type="caution">
    <text evidence="4">The sequence shown here is derived from an EMBL/GenBank/DDBJ whole genome shotgun (WGS) entry which is preliminary data.</text>
</comment>
<accession>A0AAE3VF45</accession>
<keyword evidence="1" id="KW-1133">Transmembrane helix</keyword>
<evidence type="ECO:0000259" key="3">
    <source>
        <dbReference type="Pfam" id="PF20581"/>
    </source>
</evidence>
<feature type="transmembrane region" description="Helical" evidence="1">
    <location>
        <begin position="614"/>
        <end position="636"/>
    </location>
</feature>
<feature type="transmembrane region" description="Helical" evidence="1">
    <location>
        <begin position="497"/>
        <end position="518"/>
    </location>
</feature>
<feature type="domain" description="DUF6785" evidence="3">
    <location>
        <begin position="241"/>
        <end position="641"/>
    </location>
</feature>
<evidence type="ECO:0000313" key="4">
    <source>
        <dbReference type="EMBL" id="MDQ0289148.1"/>
    </source>
</evidence>
<dbReference type="Proteomes" id="UP001238163">
    <property type="component" value="Unassembled WGS sequence"/>
</dbReference>
<feature type="transmembrane region" description="Helical" evidence="1">
    <location>
        <begin position="345"/>
        <end position="373"/>
    </location>
</feature>
<proteinExistence type="predicted"/>
<feature type="domain" description="DUF6784" evidence="2">
    <location>
        <begin position="698"/>
        <end position="787"/>
    </location>
</feature>
<feature type="transmembrane region" description="Helical" evidence="1">
    <location>
        <begin position="6"/>
        <end position="22"/>
    </location>
</feature>
<feature type="transmembrane region" description="Helical" evidence="1">
    <location>
        <begin position="456"/>
        <end position="477"/>
    </location>
</feature>
<feature type="transmembrane region" description="Helical" evidence="1">
    <location>
        <begin position="394"/>
        <end position="416"/>
    </location>
</feature>
<feature type="transmembrane region" description="Helical" evidence="1">
    <location>
        <begin position="525"/>
        <end position="543"/>
    </location>
</feature>
<reference evidence="4" key="1">
    <citation type="submission" date="2023-07" db="EMBL/GenBank/DDBJ databases">
        <title>Genomic Encyclopedia of Type Strains, Phase IV (KMG-IV): sequencing the most valuable type-strain genomes for metagenomic binning, comparative biology and taxonomic classification.</title>
        <authorList>
            <person name="Goeker M."/>
        </authorList>
    </citation>
    <scope>NUCLEOTIDE SEQUENCE</scope>
    <source>
        <strain evidence="4">DSM 24202</strain>
    </source>
</reference>
<dbReference type="AlphaFoldDB" id="A0AAE3VF45"/>
<feature type="transmembrane region" description="Helical" evidence="1">
    <location>
        <begin position="287"/>
        <end position="308"/>
    </location>
</feature>
<gene>
    <name evidence="4" type="ORF">J3R75_001255</name>
</gene>
<dbReference type="RefSeq" id="WP_307260483.1">
    <property type="nucleotide sequence ID" value="NZ_JAUSVL010000001.1"/>
</dbReference>
<name>A0AAE3VF45_9BACT</name>
<protein>
    <submittedName>
        <fullName evidence="4">Uncharacterized protein</fullName>
    </submittedName>
</protein>
<keyword evidence="1" id="KW-0472">Membrane</keyword>
<feature type="transmembrane region" description="Helical" evidence="1">
    <location>
        <begin position="428"/>
        <end position="449"/>
    </location>
</feature>
<keyword evidence="1" id="KW-0812">Transmembrane</keyword>
<evidence type="ECO:0000256" key="1">
    <source>
        <dbReference type="SAM" id="Phobius"/>
    </source>
</evidence>
<feature type="transmembrane region" description="Helical" evidence="1">
    <location>
        <begin position="29"/>
        <end position="50"/>
    </location>
</feature>
<dbReference type="EMBL" id="JAUSVL010000001">
    <property type="protein sequence ID" value="MDQ0289148.1"/>
    <property type="molecule type" value="Genomic_DNA"/>
</dbReference>
<feature type="transmembrane region" description="Helical" evidence="1">
    <location>
        <begin position="549"/>
        <end position="567"/>
    </location>
</feature>
<dbReference type="Pfam" id="PF20581">
    <property type="entry name" value="DUF6785"/>
    <property type="match status" value="2"/>
</dbReference>
<dbReference type="InterPro" id="IPR046711">
    <property type="entry name" value="DUF6784"/>
</dbReference>
<feature type="transmembrane region" description="Helical" evidence="1">
    <location>
        <begin position="70"/>
        <end position="89"/>
    </location>
</feature>
<evidence type="ECO:0000313" key="5">
    <source>
        <dbReference type="Proteomes" id="UP001238163"/>
    </source>
</evidence>
<keyword evidence="5" id="KW-1185">Reference proteome</keyword>
<feature type="transmembrane region" description="Helical" evidence="1">
    <location>
        <begin position="692"/>
        <end position="712"/>
    </location>
</feature>
<evidence type="ECO:0000259" key="2">
    <source>
        <dbReference type="Pfam" id="PF20580"/>
    </source>
</evidence>